<dbReference type="Gene3D" id="3.30.460.10">
    <property type="entry name" value="Beta Polymerase, domain 2"/>
    <property type="match status" value="1"/>
</dbReference>
<dbReference type="PANTHER" id="PTHR33571">
    <property type="entry name" value="SSL8005 PROTEIN"/>
    <property type="match status" value="1"/>
</dbReference>
<evidence type="ECO:0000256" key="7">
    <source>
        <dbReference type="ARBA" id="ARBA00022842"/>
    </source>
</evidence>
<evidence type="ECO:0000256" key="6">
    <source>
        <dbReference type="ARBA" id="ARBA00022840"/>
    </source>
</evidence>
<dbReference type="SUPFAM" id="SSF81301">
    <property type="entry name" value="Nucleotidyltransferase"/>
    <property type="match status" value="1"/>
</dbReference>
<feature type="domain" description="Polymerase beta nucleotidyltransferase" evidence="8">
    <location>
        <begin position="12"/>
        <end position="103"/>
    </location>
</feature>
<name>A0ABP8FVM2_9BACT</name>
<keyword evidence="6" id="KW-0067">ATP-binding</keyword>
<keyword evidence="3" id="KW-0548">Nucleotidyltransferase</keyword>
<evidence type="ECO:0000313" key="10">
    <source>
        <dbReference type="Proteomes" id="UP001501207"/>
    </source>
</evidence>
<dbReference type="PANTHER" id="PTHR33571:SF12">
    <property type="entry name" value="BSL3053 PROTEIN"/>
    <property type="match status" value="1"/>
</dbReference>
<evidence type="ECO:0000256" key="5">
    <source>
        <dbReference type="ARBA" id="ARBA00022741"/>
    </source>
</evidence>
<keyword evidence="5" id="KW-0547">Nucleotide-binding</keyword>
<organism evidence="9 10">
    <name type="scientific">Compostibacter hankyongensis</name>
    <dbReference type="NCBI Taxonomy" id="1007089"/>
    <lineage>
        <taxon>Bacteria</taxon>
        <taxon>Pseudomonadati</taxon>
        <taxon>Bacteroidota</taxon>
        <taxon>Chitinophagia</taxon>
        <taxon>Chitinophagales</taxon>
        <taxon>Chitinophagaceae</taxon>
        <taxon>Compostibacter</taxon>
    </lineage>
</organism>
<keyword evidence="4" id="KW-0479">Metal-binding</keyword>
<dbReference type="Proteomes" id="UP001501207">
    <property type="component" value="Unassembled WGS sequence"/>
</dbReference>
<evidence type="ECO:0000259" key="8">
    <source>
        <dbReference type="Pfam" id="PF18765"/>
    </source>
</evidence>
<keyword evidence="10" id="KW-1185">Reference proteome</keyword>
<keyword evidence="2" id="KW-0808">Transferase</keyword>
<proteinExistence type="predicted"/>
<comment type="cofactor">
    <cofactor evidence="1">
        <name>Mg(2+)</name>
        <dbReference type="ChEBI" id="CHEBI:18420"/>
    </cofactor>
</comment>
<reference evidence="10" key="1">
    <citation type="journal article" date="2019" name="Int. J. Syst. Evol. Microbiol.">
        <title>The Global Catalogue of Microorganisms (GCM) 10K type strain sequencing project: providing services to taxonomists for standard genome sequencing and annotation.</title>
        <authorList>
            <consortium name="The Broad Institute Genomics Platform"/>
            <consortium name="The Broad Institute Genome Sequencing Center for Infectious Disease"/>
            <person name="Wu L."/>
            <person name="Ma J."/>
        </authorList>
    </citation>
    <scope>NUCLEOTIDE SEQUENCE [LARGE SCALE GENOMIC DNA]</scope>
    <source>
        <strain evidence="10">JCM 17664</strain>
    </source>
</reference>
<dbReference type="CDD" id="cd05403">
    <property type="entry name" value="NT_KNTase_like"/>
    <property type="match status" value="1"/>
</dbReference>
<dbReference type="RefSeq" id="WP_344979057.1">
    <property type="nucleotide sequence ID" value="NZ_BAABFN010000005.1"/>
</dbReference>
<gene>
    <name evidence="9" type="ORF">GCM10023143_21300</name>
</gene>
<evidence type="ECO:0000256" key="3">
    <source>
        <dbReference type="ARBA" id="ARBA00022695"/>
    </source>
</evidence>
<evidence type="ECO:0000256" key="1">
    <source>
        <dbReference type="ARBA" id="ARBA00001946"/>
    </source>
</evidence>
<dbReference type="InterPro" id="IPR052038">
    <property type="entry name" value="Type-VII_TA_antitoxin"/>
</dbReference>
<comment type="caution">
    <text evidence="9">The sequence shown here is derived from an EMBL/GenBank/DDBJ whole genome shotgun (WGS) entry which is preliminary data.</text>
</comment>
<sequence length="104" mass="12287">MVNIVKNNLDAIIQTCKELQVSSLYLFGSATREKDFNQESDLDFLYSFKKDETGLPQTTYDYFDLLFRLEKILDKKVDLVAEERILNKYFLETVNKEKVKLYEA</sequence>
<accession>A0ABP8FVM2</accession>
<evidence type="ECO:0000256" key="2">
    <source>
        <dbReference type="ARBA" id="ARBA00022679"/>
    </source>
</evidence>
<dbReference type="EMBL" id="BAABFN010000005">
    <property type="protein sequence ID" value="GAA4311929.1"/>
    <property type="molecule type" value="Genomic_DNA"/>
</dbReference>
<dbReference type="Pfam" id="PF18765">
    <property type="entry name" value="Polbeta"/>
    <property type="match status" value="1"/>
</dbReference>
<protein>
    <recommendedName>
        <fullName evidence="8">Polymerase beta nucleotidyltransferase domain-containing protein</fullName>
    </recommendedName>
</protein>
<keyword evidence="7" id="KW-0460">Magnesium</keyword>
<dbReference type="InterPro" id="IPR041633">
    <property type="entry name" value="Polbeta"/>
</dbReference>
<dbReference type="InterPro" id="IPR043519">
    <property type="entry name" value="NT_sf"/>
</dbReference>
<evidence type="ECO:0000256" key="4">
    <source>
        <dbReference type="ARBA" id="ARBA00022723"/>
    </source>
</evidence>
<evidence type="ECO:0000313" key="9">
    <source>
        <dbReference type="EMBL" id="GAA4311929.1"/>
    </source>
</evidence>